<dbReference type="EMBL" id="BMVU01000063">
    <property type="protein sequence ID" value="GGY07522.1"/>
    <property type="molecule type" value="Genomic_DNA"/>
</dbReference>
<name>A0A918U846_9ACTN</name>
<dbReference type="Proteomes" id="UP000619244">
    <property type="component" value="Unassembled WGS sequence"/>
</dbReference>
<gene>
    <name evidence="2" type="ORF">GCM10010358_70820</name>
</gene>
<reference evidence="2" key="2">
    <citation type="submission" date="2020-09" db="EMBL/GenBank/DDBJ databases">
        <authorList>
            <person name="Sun Q."/>
            <person name="Ohkuma M."/>
        </authorList>
    </citation>
    <scope>NUCLEOTIDE SEQUENCE</scope>
    <source>
        <strain evidence="2">JCM 4790</strain>
    </source>
</reference>
<organism evidence="2 3">
    <name type="scientific">Streptomyces minutiscleroticus</name>
    <dbReference type="NCBI Taxonomy" id="68238"/>
    <lineage>
        <taxon>Bacteria</taxon>
        <taxon>Bacillati</taxon>
        <taxon>Actinomycetota</taxon>
        <taxon>Actinomycetes</taxon>
        <taxon>Kitasatosporales</taxon>
        <taxon>Streptomycetaceae</taxon>
        <taxon>Streptomyces</taxon>
    </lineage>
</organism>
<evidence type="ECO:0000256" key="1">
    <source>
        <dbReference type="SAM" id="MobiDB-lite"/>
    </source>
</evidence>
<accession>A0A918U846</accession>
<sequence length="183" mass="20161">MTDAAPSMAAPTDRAPSPRPSLAPTGHIVDFVEAQRLAQHMPPFRTEEEARDYTGRVTAFVDALLPEVQKTVDDPSVSELLRTEAQRLLDSVRDTMAEKPSRGVDEAVWRADEVAMCLRQTVLVLGHLWNWQQCTWCRYLSADVETVRTIPSASGSGFSVTACPSCQKDRGVTPISQQSATYP</sequence>
<keyword evidence="3" id="KW-1185">Reference proteome</keyword>
<feature type="region of interest" description="Disordered" evidence="1">
    <location>
        <begin position="1"/>
        <end position="25"/>
    </location>
</feature>
<evidence type="ECO:0000313" key="3">
    <source>
        <dbReference type="Proteomes" id="UP000619244"/>
    </source>
</evidence>
<dbReference type="RefSeq" id="WP_190194415.1">
    <property type="nucleotide sequence ID" value="NZ_BMVU01000063.1"/>
</dbReference>
<comment type="caution">
    <text evidence="2">The sequence shown here is derived from an EMBL/GenBank/DDBJ whole genome shotgun (WGS) entry which is preliminary data.</text>
</comment>
<proteinExistence type="predicted"/>
<evidence type="ECO:0000313" key="2">
    <source>
        <dbReference type="EMBL" id="GGY07522.1"/>
    </source>
</evidence>
<reference evidence="2" key="1">
    <citation type="journal article" date="2014" name="Int. J. Syst. Evol. Microbiol.">
        <title>Complete genome sequence of Corynebacterium casei LMG S-19264T (=DSM 44701T), isolated from a smear-ripened cheese.</title>
        <authorList>
            <consortium name="US DOE Joint Genome Institute (JGI-PGF)"/>
            <person name="Walter F."/>
            <person name="Albersmeier A."/>
            <person name="Kalinowski J."/>
            <person name="Ruckert C."/>
        </authorList>
    </citation>
    <scope>NUCLEOTIDE SEQUENCE</scope>
    <source>
        <strain evidence="2">JCM 4790</strain>
    </source>
</reference>
<protein>
    <submittedName>
        <fullName evidence="2">Uncharacterized protein</fullName>
    </submittedName>
</protein>
<dbReference type="AlphaFoldDB" id="A0A918U846"/>